<evidence type="ECO:0000256" key="7">
    <source>
        <dbReference type="SAM" id="Phobius"/>
    </source>
</evidence>
<evidence type="ECO:0000313" key="9">
    <source>
        <dbReference type="EMBL" id="ODH38249.1"/>
    </source>
</evidence>
<dbReference type="VEuPathDB" id="FungiDB:PABG_12124"/>
<keyword evidence="3 7" id="KW-0812">Transmembrane</keyword>
<dbReference type="PANTHER" id="PTHR17920">
    <property type="entry name" value="TRANSMEMBRANE AND COILED-COIL DOMAIN-CONTAINING PROTEIN 4 TMCO4"/>
    <property type="match status" value="1"/>
</dbReference>
<accession>A0A1D2JIN9</accession>
<dbReference type="SUPFAM" id="SSF53474">
    <property type="entry name" value="alpha/beta-Hydrolases"/>
    <property type="match status" value="1"/>
</dbReference>
<dbReference type="EMBL" id="LZYO01000077">
    <property type="protein sequence ID" value="ODH38249.1"/>
    <property type="molecule type" value="Genomic_DNA"/>
</dbReference>
<dbReference type="Pfam" id="PF20978">
    <property type="entry name" value="Gta3"/>
    <property type="match status" value="1"/>
</dbReference>
<evidence type="ECO:0000256" key="4">
    <source>
        <dbReference type="ARBA" id="ARBA00022989"/>
    </source>
</evidence>
<evidence type="ECO:0000256" key="3">
    <source>
        <dbReference type="ARBA" id="ARBA00022692"/>
    </source>
</evidence>
<feature type="region of interest" description="Disordered" evidence="6">
    <location>
        <begin position="290"/>
        <end position="318"/>
    </location>
</feature>
<proteinExistence type="inferred from homology"/>
<comment type="similarity">
    <text evidence="2">Belongs to the TMCO4 family.</text>
</comment>
<feature type="transmembrane region" description="Helical" evidence="7">
    <location>
        <begin position="411"/>
        <end position="428"/>
    </location>
</feature>
<dbReference type="PANTHER" id="PTHR17920:SF22">
    <property type="entry name" value="DUF726 DOMAIN PROTEIN (AFU_ORTHOLOGUE AFUA_2G12860)"/>
    <property type="match status" value="1"/>
</dbReference>
<dbReference type="Proteomes" id="UP000242814">
    <property type="component" value="Unassembled WGS sequence"/>
</dbReference>
<feature type="domain" description="Glutamyl-tRNA amidotransferase complex subunit Gta3" evidence="8">
    <location>
        <begin position="67"/>
        <end position="120"/>
    </location>
</feature>
<evidence type="ECO:0000259" key="8">
    <source>
        <dbReference type="Pfam" id="PF20978"/>
    </source>
</evidence>
<dbReference type="InterPro" id="IPR049545">
    <property type="entry name" value="Gta3_dom"/>
</dbReference>
<feature type="compositionally biased region" description="Low complexity" evidence="6">
    <location>
        <begin position="869"/>
        <end position="879"/>
    </location>
</feature>
<comment type="caution">
    <text evidence="9">The sequence shown here is derived from an EMBL/GenBank/DDBJ whole genome shotgun (WGS) entry which is preliminary data.</text>
</comment>
<evidence type="ECO:0000256" key="6">
    <source>
        <dbReference type="SAM" id="MobiDB-lite"/>
    </source>
</evidence>
<dbReference type="VEuPathDB" id="FungiDB:PADG_12224"/>
<dbReference type="Pfam" id="PF05277">
    <property type="entry name" value="DUF726"/>
    <property type="match status" value="1"/>
</dbReference>
<organism evidence="9 10">
    <name type="scientific">Paracoccidioides brasiliensis</name>
    <dbReference type="NCBI Taxonomy" id="121759"/>
    <lineage>
        <taxon>Eukaryota</taxon>
        <taxon>Fungi</taxon>
        <taxon>Dikarya</taxon>
        <taxon>Ascomycota</taxon>
        <taxon>Pezizomycotina</taxon>
        <taxon>Eurotiomycetes</taxon>
        <taxon>Eurotiomycetidae</taxon>
        <taxon>Onygenales</taxon>
        <taxon>Ajellomycetaceae</taxon>
        <taxon>Paracoccidioides</taxon>
    </lineage>
</organism>
<sequence length="923" mass="101316">MAPYSIRSLRPFQRGIVNITYQRSSRRTRPPSPSAAVPIVRSTFILSKPSWSVKSLLPQNTPLPQSSTVSSKQLHHLLKLSALPPPSSVEEEEEMLKTLESQIHFVREVQRIDTSGITPLRSIRDETVEAQKENTIGKKDLEESLKQEQYVGWSRRIQRTKAEKLTHPDGEVWDGDALKPASKSSISTFFDCSMLFCLQHLSSSSTTAFMLALGRHSTDRKMASPIPGTEPCSGLDLGHGRDQEDKMGGDIATVLSLGDRQSLALLMVDIVDEMQQTIFTYFNTVDSRRHRSVHNPAPDDSDSNPSRSQKAKLGPSTRKPSTLLLKVEAESLRYFSIWKDSVIFRIGEIINTPDAVESLANEPPEGSQEVEDAESTVDPDFARLRPNPTSFVSRYPPVETPLIQLPYDTKLVLLHSVLLLLLSLKHYSAHSRVLMLRMASSLGLTVDDLVNDEIKVAEGLLQTAKTMTAEQEAKTKVEEKKTSRKWKIRLASAAGGVLIGLTGGFAAPVVAAGISAVMGGLGLGATAAAGYLGVVASSSTIIGGIFGAFGARMTGKMMERYAKEVEDFAFLPLYAPPPVEGSPITTVPTDQRLRVTIAISGWLSEEEDIVNPWRVLGRDSEVFALRWEFKALMRLGNAMTTVVRHTAWAVATRQAITGTVFAPILGSIMWPVALLKLAHVIDNPFSIAKVRADKAGHVLADALINKAQGERPVTLIGYSLGARVIFCCLLSLAKRRAFGLVESAILIGSPTPSTASHWQLMRNVVSGRLVNVYSLNDAVLGFLYRANSAQYGIAGLQAITGVPGVENFDMSDSVTGHLRYQYMVGHILRRIGYDHLDQEELQRQIDMLKARDEGDTKQLQLEKEKRLGQPSSEQQPQQPLANNTVPQPSPAAVGRVEREAEGRVMEAMYHIRLGRLEVGGEIT</sequence>
<feature type="transmembrane region" description="Helical" evidence="7">
    <location>
        <begin position="528"/>
        <end position="551"/>
    </location>
</feature>
<protein>
    <recommendedName>
        <fullName evidence="8">Glutamyl-tRNA amidotransferase complex subunit Gta3 domain-containing protein</fullName>
    </recommendedName>
</protein>
<dbReference type="VEuPathDB" id="FungiDB:PABG_12123"/>
<keyword evidence="5 7" id="KW-0472">Membrane</keyword>
<evidence type="ECO:0000256" key="1">
    <source>
        <dbReference type="ARBA" id="ARBA00004141"/>
    </source>
</evidence>
<dbReference type="InterPro" id="IPR029058">
    <property type="entry name" value="AB_hydrolase_fold"/>
</dbReference>
<reference evidence="9 10" key="1">
    <citation type="submission" date="2016-06" db="EMBL/GenBank/DDBJ databases">
        <authorList>
            <person name="Kjaerup R.B."/>
            <person name="Dalgaard T.S."/>
            <person name="Juul-Madsen H.R."/>
        </authorList>
    </citation>
    <scope>NUCLEOTIDE SEQUENCE [LARGE SCALE GENOMIC DNA]</scope>
    <source>
        <strain evidence="9 10">Pb300</strain>
    </source>
</reference>
<dbReference type="VEuPathDB" id="FungiDB:PADG_12225"/>
<evidence type="ECO:0000313" key="10">
    <source>
        <dbReference type="Proteomes" id="UP000242814"/>
    </source>
</evidence>
<dbReference type="Gene3D" id="3.40.50.1820">
    <property type="entry name" value="alpha/beta hydrolase"/>
    <property type="match status" value="1"/>
</dbReference>
<dbReference type="GO" id="GO:0016020">
    <property type="term" value="C:membrane"/>
    <property type="evidence" value="ECO:0007669"/>
    <property type="project" value="UniProtKB-SubCell"/>
</dbReference>
<dbReference type="AlphaFoldDB" id="A0A1D2JIN9"/>
<gene>
    <name evidence="9" type="ORF">ACO22_02470</name>
</gene>
<evidence type="ECO:0000256" key="5">
    <source>
        <dbReference type="ARBA" id="ARBA00023136"/>
    </source>
</evidence>
<keyword evidence="4 7" id="KW-1133">Transmembrane helix</keyword>
<feature type="region of interest" description="Disordered" evidence="6">
    <location>
        <begin position="864"/>
        <end position="896"/>
    </location>
</feature>
<dbReference type="InterPro" id="IPR007941">
    <property type="entry name" value="DUF726"/>
</dbReference>
<comment type="subcellular location">
    <subcellularLocation>
        <location evidence="1">Membrane</location>
        <topology evidence="1">Multi-pass membrane protein</topology>
    </subcellularLocation>
</comment>
<feature type="transmembrane region" description="Helical" evidence="7">
    <location>
        <begin position="490"/>
        <end position="516"/>
    </location>
</feature>
<feature type="region of interest" description="Disordered" evidence="6">
    <location>
        <begin position="359"/>
        <end position="383"/>
    </location>
</feature>
<feature type="compositionally biased region" description="Acidic residues" evidence="6">
    <location>
        <begin position="368"/>
        <end position="377"/>
    </location>
</feature>
<name>A0A1D2JIN9_PARBR</name>
<evidence type="ECO:0000256" key="2">
    <source>
        <dbReference type="ARBA" id="ARBA00009824"/>
    </source>
</evidence>